<evidence type="ECO:0000256" key="14">
    <source>
        <dbReference type="SAM" id="Coils"/>
    </source>
</evidence>
<dbReference type="Gene3D" id="3.30.565.10">
    <property type="entry name" value="Histidine kinase-like ATPase, C-terminal domain"/>
    <property type="match status" value="1"/>
</dbReference>
<feature type="transmembrane region" description="Helical" evidence="13">
    <location>
        <begin position="21"/>
        <end position="40"/>
    </location>
</feature>
<dbReference type="InterPro" id="IPR017055">
    <property type="entry name" value="Sig_transdc_His_kinase_DctB"/>
</dbReference>
<keyword evidence="8 13" id="KW-0418">Kinase</keyword>
<evidence type="ECO:0000256" key="11">
    <source>
        <dbReference type="ARBA" id="ARBA00023012"/>
    </source>
</evidence>
<comment type="caution">
    <text evidence="16">The sequence shown here is derived from an EMBL/GenBank/DDBJ whole genome shotgun (WGS) entry which is preliminary data.</text>
</comment>
<dbReference type="EMBL" id="MKIP01000057">
    <property type="protein sequence ID" value="OLP58641.1"/>
    <property type="molecule type" value="Genomic_DNA"/>
</dbReference>
<keyword evidence="10 13" id="KW-1133">Transmembrane helix</keyword>
<dbReference type="AlphaFoldDB" id="A0A1Q9ATH5"/>
<dbReference type="SMART" id="SM00388">
    <property type="entry name" value="HisKA"/>
    <property type="match status" value="1"/>
</dbReference>
<dbReference type="GO" id="GO:0005524">
    <property type="term" value="F:ATP binding"/>
    <property type="evidence" value="ECO:0007669"/>
    <property type="project" value="UniProtKB-UniRule"/>
</dbReference>
<keyword evidence="17" id="KW-1185">Reference proteome</keyword>
<dbReference type="RefSeq" id="WP_075629065.1">
    <property type="nucleotide sequence ID" value="NZ_FOAM01000003.1"/>
</dbReference>
<dbReference type="PANTHER" id="PTHR43065:SF46">
    <property type="entry name" value="C4-DICARBOXYLATE TRANSPORT SENSOR PROTEIN DCTB"/>
    <property type="match status" value="1"/>
</dbReference>
<organism evidence="16 17">
    <name type="scientific">Xaviernesmea oryzae</name>
    <dbReference type="NCBI Taxonomy" id="464029"/>
    <lineage>
        <taxon>Bacteria</taxon>
        <taxon>Pseudomonadati</taxon>
        <taxon>Pseudomonadota</taxon>
        <taxon>Alphaproteobacteria</taxon>
        <taxon>Hyphomicrobiales</taxon>
        <taxon>Rhizobiaceae</taxon>
        <taxon>Rhizobium/Agrobacterium group</taxon>
        <taxon>Xaviernesmea</taxon>
    </lineage>
</organism>
<evidence type="ECO:0000256" key="1">
    <source>
        <dbReference type="ARBA" id="ARBA00000085"/>
    </source>
</evidence>
<evidence type="ECO:0000313" key="17">
    <source>
        <dbReference type="Proteomes" id="UP000186364"/>
    </source>
</evidence>
<comment type="catalytic activity">
    <reaction evidence="1 13">
        <text>ATP + protein L-histidine = ADP + protein N-phospho-L-histidine.</text>
        <dbReference type="EC" id="2.7.13.3"/>
    </reaction>
</comment>
<evidence type="ECO:0000256" key="2">
    <source>
        <dbReference type="ARBA" id="ARBA00004651"/>
    </source>
</evidence>
<dbReference type="OrthoDB" id="7568856at2"/>
<accession>A0A1Q9ATH5</accession>
<evidence type="ECO:0000313" key="16">
    <source>
        <dbReference type="EMBL" id="OLP58641.1"/>
    </source>
</evidence>
<dbReference type="InterPro" id="IPR003594">
    <property type="entry name" value="HATPase_dom"/>
</dbReference>
<dbReference type="EC" id="2.7.13.3" evidence="13"/>
<keyword evidence="3 13" id="KW-1003">Cell membrane</keyword>
<dbReference type="InterPro" id="IPR029151">
    <property type="entry name" value="Sensor-like_sf"/>
</dbReference>
<dbReference type="GO" id="GO:0005886">
    <property type="term" value="C:plasma membrane"/>
    <property type="evidence" value="ECO:0007669"/>
    <property type="project" value="UniProtKB-SubCell"/>
</dbReference>
<dbReference type="PANTHER" id="PTHR43065">
    <property type="entry name" value="SENSOR HISTIDINE KINASE"/>
    <property type="match status" value="1"/>
</dbReference>
<dbReference type="Pfam" id="PF02518">
    <property type="entry name" value="HATPase_c"/>
    <property type="match status" value="1"/>
</dbReference>
<dbReference type="PRINTS" id="PR00344">
    <property type="entry name" value="BCTRLSENSOR"/>
</dbReference>
<protein>
    <recommendedName>
        <fullName evidence="13">C4-dicarboxylate transport sensor protein</fullName>
        <ecNumber evidence="13">2.7.13.3</ecNumber>
    </recommendedName>
</protein>
<keyword evidence="14" id="KW-0175">Coiled coil</keyword>
<evidence type="ECO:0000256" key="9">
    <source>
        <dbReference type="ARBA" id="ARBA00022840"/>
    </source>
</evidence>
<evidence type="ECO:0000256" key="3">
    <source>
        <dbReference type="ARBA" id="ARBA00022475"/>
    </source>
</evidence>
<dbReference type="Gene3D" id="1.20.5.170">
    <property type="match status" value="1"/>
</dbReference>
<dbReference type="SUPFAM" id="SSF55874">
    <property type="entry name" value="ATPase domain of HSP90 chaperone/DNA topoisomerase II/histidine kinase"/>
    <property type="match status" value="1"/>
</dbReference>
<dbReference type="Gene3D" id="3.30.450.20">
    <property type="entry name" value="PAS domain"/>
    <property type="match status" value="2"/>
</dbReference>
<dbReference type="Pfam" id="PF00512">
    <property type="entry name" value="HisKA"/>
    <property type="match status" value="1"/>
</dbReference>
<comment type="function">
    <text evidence="13">Member of the two-component regulatory system DctB/DctD involved in the transport of C4-dicarboxylates. DctB functions as a membrane-associated protein kinase that phosphorylates DctD in response to environmental signals.</text>
</comment>
<dbReference type="PIRSF" id="PIRSF036431">
    <property type="entry name" value="STHK_DctB"/>
    <property type="match status" value="1"/>
</dbReference>
<dbReference type="InterPro" id="IPR036097">
    <property type="entry name" value="HisK_dim/P_sf"/>
</dbReference>
<evidence type="ECO:0000256" key="5">
    <source>
        <dbReference type="ARBA" id="ARBA00022679"/>
    </source>
</evidence>
<dbReference type="Gene3D" id="6.10.250.3020">
    <property type="match status" value="1"/>
</dbReference>
<comment type="subcellular location">
    <subcellularLocation>
        <location evidence="13">Cell inner membrane</location>
    </subcellularLocation>
    <subcellularLocation>
        <location evidence="2">Cell membrane</location>
        <topology evidence="2">Multi-pass membrane protein</topology>
    </subcellularLocation>
</comment>
<dbReference type="SUPFAM" id="SSF103190">
    <property type="entry name" value="Sensory domain-like"/>
    <property type="match status" value="1"/>
</dbReference>
<dbReference type="Proteomes" id="UP000186364">
    <property type="component" value="Unassembled WGS sequence"/>
</dbReference>
<feature type="coiled-coil region" evidence="14">
    <location>
        <begin position="334"/>
        <end position="379"/>
    </location>
</feature>
<keyword evidence="6 13" id="KW-0812">Transmembrane</keyword>
<keyword evidence="13" id="KW-0997">Cell inner membrane</keyword>
<name>A0A1Q9ATH5_9HYPH</name>
<dbReference type="Gene3D" id="1.10.287.130">
    <property type="match status" value="1"/>
</dbReference>
<comment type="caution">
    <text evidence="13">Lacks conserved residue(s) required for the propagation of feature annotation.</text>
</comment>
<dbReference type="SUPFAM" id="SSF47384">
    <property type="entry name" value="Homodimeric domain of signal transducing histidine kinase"/>
    <property type="match status" value="1"/>
</dbReference>
<dbReference type="InterPro" id="IPR033479">
    <property type="entry name" value="dCache_1"/>
</dbReference>
<proteinExistence type="predicted"/>
<dbReference type="InterPro" id="IPR003661">
    <property type="entry name" value="HisK_dim/P_dom"/>
</dbReference>
<gene>
    <name evidence="16" type="ORF">BJF93_17540</name>
</gene>
<evidence type="ECO:0000256" key="13">
    <source>
        <dbReference type="PIRNR" id="PIRNR036431"/>
    </source>
</evidence>
<keyword evidence="4" id="KW-0597">Phosphoprotein</keyword>
<evidence type="ECO:0000256" key="7">
    <source>
        <dbReference type="ARBA" id="ARBA00022741"/>
    </source>
</evidence>
<dbReference type="InterPro" id="IPR005467">
    <property type="entry name" value="His_kinase_dom"/>
</dbReference>
<dbReference type="GO" id="GO:0000155">
    <property type="term" value="F:phosphorelay sensor kinase activity"/>
    <property type="evidence" value="ECO:0007669"/>
    <property type="project" value="UniProtKB-UniRule"/>
</dbReference>
<sequence>MSLVYDNPATRLAPLRSTRKRWLIFATVSVALAIAAILAADRYSRASALADLEADARSEADLKVALLRAVLERPRALPLLLSRDPDVAAGLRGGPSAIALDRKLEGLVDATGASVLYVIGADGRTVSASNWREPTSFVGSDYSFRDYFREAMRAGEAEQFALGNVSKRPGLYISRRVETEDAPRGVVVVKMEFTGLEASWAGSGRPTFVANEDGVILITSRPDLRFLTTAPIPETRLAPIRESLQFGDAPLAPIPLVEGDRLGPGAGLVVAELAKGHRAAYLRLIVPVPTTHWQLSYFTPVDAVLSAAEREMRLMTVGTLLPLLFLAGLILRRREVAEVRREREQMARDNLERRVMERTRDLTQARDRLQAEIADHRATEARLQGVQQSLVQANRLAILGQVAAGVAHEINQPLATIRAYAENARIYLARAREKDVEDNLGAIAALTERIGTITEDLKALARKGRGDAEPVSLKAVIDGGIVLLRSRFAGRLEALEIHHPPDALMVMGNRVRLEQIVINLLQNALEALGERLDGKVRVSVRDEGDMAALLIADNGAGIAPDILDALFTPFNTSKEKGLGLGLVITKDIAADYGGTIEVDSSAAGTCFTVRLRKAGAHP</sequence>
<feature type="domain" description="Histidine kinase" evidence="15">
    <location>
        <begin position="405"/>
        <end position="615"/>
    </location>
</feature>
<evidence type="ECO:0000256" key="4">
    <source>
        <dbReference type="ARBA" id="ARBA00022553"/>
    </source>
</evidence>
<dbReference type="CDD" id="cd00082">
    <property type="entry name" value="HisKA"/>
    <property type="match status" value="1"/>
</dbReference>
<dbReference type="PROSITE" id="PS50109">
    <property type="entry name" value="HIS_KIN"/>
    <property type="match status" value="1"/>
</dbReference>
<keyword evidence="5 13" id="KW-0808">Transferase</keyword>
<dbReference type="InterPro" id="IPR036890">
    <property type="entry name" value="HATPase_C_sf"/>
</dbReference>
<keyword evidence="11 13" id="KW-0902">Two-component regulatory system</keyword>
<dbReference type="InterPro" id="IPR004358">
    <property type="entry name" value="Sig_transdc_His_kin-like_C"/>
</dbReference>
<evidence type="ECO:0000259" key="15">
    <source>
        <dbReference type="PROSITE" id="PS50109"/>
    </source>
</evidence>
<reference evidence="16 17" key="1">
    <citation type="submission" date="2016-09" db="EMBL/GenBank/DDBJ databases">
        <title>Rhizobium sp. nov., a novel species isolated from the rice rhizosphere.</title>
        <authorList>
            <person name="Zhao J."/>
            <person name="Zhang X."/>
        </authorList>
    </citation>
    <scope>NUCLEOTIDE SEQUENCE [LARGE SCALE GENOMIC DNA]</scope>
    <source>
        <strain evidence="16 17">1.7048</strain>
    </source>
</reference>
<evidence type="ECO:0000256" key="12">
    <source>
        <dbReference type="ARBA" id="ARBA00023136"/>
    </source>
</evidence>
<keyword evidence="12 13" id="KW-0472">Membrane</keyword>
<dbReference type="SMART" id="SM00387">
    <property type="entry name" value="HATPase_c"/>
    <property type="match status" value="1"/>
</dbReference>
<keyword evidence="9 13" id="KW-0067">ATP-binding</keyword>
<evidence type="ECO:0000256" key="6">
    <source>
        <dbReference type="ARBA" id="ARBA00022692"/>
    </source>
</evidence>
<evidence type="ECO:0000256" key="8">
    <source>
        <dbReference type="ARBA" id="ARBA00022777"/>
    </source>
</evidence>
<evidence type="ECO:0000256" key="10">
    <source>
        <dbReference type="ARBA" id="ARBA00022989"/>
    </source>
</evidence>
<keyword evidence="7 13" id="KW-0547">Nucleotide-binding</keyword>
<dbReference type="Pfam" id="PF02743">
    <property type="entry name" value="dCache_1"/>
    <property type="match status" value="1"/>
</dbReference>